<dbReference type="GO" id="GO:0005886">
    <property type="term" value="C:plasma membrane"/>
    <property type="evidence" value="ECO:0007669"/>
    <property type="project" value="UniProtKB-SubCell"/>
</dbReference>
<feature type="binding site" evidence="11">
    <location>
        <position position="228"/>
    </location>
    <ligand>
        <name>Zn(2+)</name>
        <dbReference type="ChEBI" id="CHEBI:29105"/>
        <note>catalytic</note>
    </ligand>
</feature>
<dbReference type="EMBL" id="DSGT01000007">
    <property type="protein sequence ID" value="HEW52991.1"/>
    <property type="molecule type" value="Genomic_DNA"/>
</dbReference>
<evidence type="ECO:0000256" key="4">
    <source>
        <dbReference type="ARBA" id="ARBA00022692"/>
    </source>
</evidence>
<evidence type="ECO:0000256" key="1">
    <source>
        <dbReference type="ARBA" id="ARBA00009779"/>
    </source>
</evidence>
<comment type="subcellular location">
    <subcellularLocation>
        <location evidence="11">Cell membrane</location>
        <topology evidence="11">Multi-pass membrane protein</topology>
    </subcellularLocation>
</comment>
<dbReference type="GO" id="GO:0008270">
    <property type="term" value="F:zinc ion binding"/>
    <property type="evidence" value="ECO:0007669"/>
    <property type="project" value="UniProtKB-UniRule"/>
</dbReference>
<evidence type="ECO:0000256" key="6">
    <source>
        <dbReference type="ARBA" id="ARBA00022801"/>
    </source>
</evidence>
<keyword evidence="3 11" id="KW-0645">Protease</keyword>
<comment type="caution">
    <text evidence="13">The sequence shown here is derived from an EMBL/GenBank/DDBJ whole genome shotgun (WGS) entry which is preliminary data.</text>
</comment>
<accession>A0A7C2VGI4</accession>
<evidence type="ECO:0000256" key="2">
    <source>
        <dbReference type="ARBA" id="ARBA00022475"/>
    </source>
</evidence>
<feature type="transmembrane region" description="Helical" evidence="11">
    <location>
        <begin position="235"/>
        <end position="256"/>
    </location>
</feature>
<feature type="transmembrane region" description="Helical" evidence="11">
    <location>
        <begin position="54"/>
        <end position="76"/>
    </location>
</feature>
<feature type="transmembrane region" description="Helical" evidence="11">
    <location>
        <begin position="12"/>
        <end position="42"/>
    </location>
</feature>
<gene>
    <name evidence="11" type="primary">htpX</name>
    <name evidence="13" type="ORF">ENO77_02305</name>
</gene>
<dbReference type="GO" id="GO:0004222">
    <property type="term" value="F:metalloendopeptidase activity"/>
    <property type="evidence" value="ECO:0007669"/>
    <property type="project" value="UniProtKB-UniRule"/>
</dbReference>
<evidence type="ECO:0000256" key="5">
    <source>
        <dbReference type="ARBA" id="ARBA00022723"/>
    </source>
</evidence>
<proteinExistence type="inferred from homology"/>
<evidence type="ECO:0000256" key="9">
    <source>
        <dbReference type="ARBA" id="ARBA00023049"/>
    </source>
</evidence>
<comment type="similarity">
    <text evidence="1 11">Belongs to the peptidase M48B family.</text>
</comment>
<dbReference type="GO" id="GO:0006508">
    <property type="term" value="P:proteolysis"/>
    <property type="evidence" value="ECO:0007669"/>
    <property type="project" value="UniProtKB-KW"/>
</dbReference>
<keyword evidence="6 11" id="KW-0378">Hydrolase</keyword>
<keyword evidence="8 11" id="KW-1133">Transmembrane helix</keyword>
<feature type="transmembrane region" description="Helical" evidence="11">
    <location>
        <begin position="276"/>
        <end position="298"/>
    </location>
</feature>
<comment type="caution">
    <text evidence="11">Lacks conserved residue(s) required for the propagation of feature annotation.</text>
</comment>
<evidence type="ECO:0000256" key="8">
    <source>
        <dbReference type="ARBA" id="ARBA00022989"/>
    </source>
</evidence>
<feature type="transmembrane region" description="Helical" evidence="11">
    <location>
        <begin position="126"/>
        <end position="154"/>
    </location>
</feature>
<evidence type="ECO:0000256" key="3">
    <source>
        <dbReference type="ARBA" id="ARBA00022670"/>
    </source>
</evidence>
<keyword evidence="7 11" id="KW-0862">Zinc</keyword>
<feature type="binding site" evidence="11">
    <location>
        <position position="305"/>
    </location>
    <ligand>
        <name>Zn(2+)</name>
        <dbReference type="ChEBI" id="CHEBI:29105"/>
        <note>catalytic</note>
    </ligand>
</feature>
<name>A0A7C2VGI4_9CREN</name>
<keyword evidence="9 11" id="KW-0482">Metalloprotease</keyword>
<evidence type="ECO:0000256" key="11">
    <source>
        <dbReference type="HAMAP-Rule" id="MF_00188"/>
    </source>
</evidence>
<keyword evidence="2 11" id="KW-1003">Cell membrane</keyword>
<dbReference type="PANTHER" id="PTHR43221:SF2">
    <property type="entry name" value="PROTEASE HTPX HOMOLOG"/>
    <property type="match status" value="1"/>
</dbReference>
<feature type="transmembrane region" description="Helical" evidence="11">
    <location>
        <begin position="97"/>
        <end position="120"/>
    </location>
</feature>
<evidence type="ECO:0000313" key="13">
    <source>
        <dbReference type="EMBL" id="HEW52991.1"/>
    </source>
</evidence>
<dbReference type="AlphaFoldDB" id="A0A7C2VGI4"/>
<keyword evidence="4 11" id="KW-0812">Transmembrane</keyword>
<dbReference type="CDD" id="cd07338">
    <property type="entry name" value="M48B_HtpX_like"/>
    <property type="match status" value="1"/>
</dbReference>
<dbReference type="InterPro" id="IPR001915">
    <property type="entry name" value="Peptidase_M48"/>
</dbReference>
<evidence type="ECO:0000256" key="7">
    <source>
        <dbReference type="ARBA" id="ARBA00022833"/>
    </source>
</evidence>
<keyword evidence="10 11" id="KW-0472">Membrane</keyword>
<dbReference type="InterPro" id="IPR050083">
    <property type="entry name" value="HtpX_protease"/>
</dbReference>
<evidence type="ECO:0000259" key="12">
    <source>
        <dbReference type="Pfam" id="PF01435"/>
    </source>
</evidence>
<protein>
    <recommendedName>
        <fullName evidence="11">Protease HtpX homolog</fullName>
        <ecNumber evidence="11">3.4.24.-</ecNumber>
    </recommendedName>
</protein>
<evidence type="ECO:0000256" key="10">
    <source>
        <dbReference type="ARBA" id="ARBA00023136"/>
    </source>
</evidence>
<dbReference type="InterPro" id="IPR022919">
    <property type="entry name" value="Pept_M48_protease_HtpX"/>
</dbReference>
<dbReference type="Gene3D" id="3.30.2010.10">
    <property type="entry name" value="Metalloproteases ('zincins'), catalytic domain"/>
    <property type="match status" value="1"/>
</dbReference>
<reference evidence="13" key="1">
    <citation type="journal article" date="2020" name="mSystems">
        <title>Genome- and Community-Level Interaction Insights into Carbon Utilization and Element Cycling Functions of Hydrothermarchaeota in Hydrothermal Sediment.</title>
        <authorList>
            <person name="Zhou Z."/>
            <person name="Liu Y."/>
            <person name="Xu W."/>
            <person name="Pan J."/>
            <person name="Luo Z.H."/>
            <person name="Li M."/>
        </authorList>
    </citation>
    <scope>NUCLEOTIDE SEQUENCE [LARGE SCALE GENOMIC DNA]</scope>
    <source>
        <strain evidence="13">SpSt-16</strain>
    </source>
</reference>
<dbReference type="HAMAP" id="MF_00188">
    <property type="entry name" value="Pept_M48_protease_HtpX"/>
    <property type="match status" value="1"/>
</dbReference>
<feature type="active site" evidence="11">
    <location>
        <position position="225"/>
    </location>
</feature>
<comment type="cofactor">
    <cofactor evidence="11">
        <name>Zn(2+)</name>
        <dbReference type="ChEBI" id="CHEBI:29105"/>
    </cofactor>
    <text evidence="11">Binds 1 zinc ion per subunit.</text>
</comment>
<dbReference type="EC" id="3.4.24.-" evidence="11"/>
<dbReference type="Pfam" id="PF01435">
    <property type="entry name" value="Peptidase_M48"/>
    <property type="match status" value="1"/>
</dbReference>
<dbReference type="PANTHER" id="PTHR43221">
    <property type="entry name" value="PROTEASE HTPX"/>
    <property type="match status" value="1"/>
</dbReference>
<organism evidence="13">
    <name type="scientific">Ignisphaera aggregans</name>
    <dbReference type="NCBI Taxonomy" id="334771"/>
    <lineage>
        <taxon>Archaea</taxon>
        <taxon>Thermoproteota</taxon>
        <taxon>Thermoprotei</taxon>
        <taxon>Desulfurococcales</taxon>
        <taxon>Desulfurococcaceae</taxon>
        <taxon>Ignisphaera</taxon>
    </lineage>
</organism>
<feature type="domain" description="Peptidase M48" evidence="12">
    <location>
        <begin position="159"/>
        <end position="380"/>
    </location>
</feature>
<sequence>MLMRQGGYRMHGKLLMVLGLVAIAVLVLSLTMVLVTVFAPGVAGSIGLLAPYWWTWYLVDVLAYVISMLVLILAGASISRFIERRVPVGIDHLRASMFSTSAGVLSAFVMVFTLVAYVVGTELATSLLVVAFLFAIIPSFISWLLAPLIINAAYRCRHDPTLQRIVDRVAARAGMKPPKAMVADMPLPNAFAYSSPLMGRYVAVTTGLLRMTHSDNELEAIIGHELGHHKHHDNAVIMLFGIIPTAVYFLGRFLLFAGLLSRYTDGGERRSGSGRVAILAALGVLLIAISILLQLAVLGLSRLREYYADAHGAKVTSPYSMINALKLLDMFYRSARAKAVISSSGLKPLFIYAFTEPFIGLEELLSTHPPIYKRISFLETLIGQEIKA</sequence>
<feature type="binding site" evidence="11">
    <location>
        <position position="224"/>
    </location>
    <ligand>
        <name>Zn(2+)</name>
        <dbReference type="ChEBI" id="CHEBI:29105"/>
        <note>catalytic</note>
    </ligand>
</feature>
<keyword evidence="5 11" id="KW-0479">Metal-binding</keyword>